<organism evidence="13 14">
    <name type="scientific">Sphingobium fluviale</name>
    <dbReference type="NCBI Taxonomy" id="2506423"/>
    <lineage>
        <taxon>Bacteria</taxon>
        <taxon>Pseudomonadati</taxon>
        <taxon>Pseudomonadota</taxon>
        <taxon>Alphaproteobacteria</taxon>
        <taxon>Sphingomonadales</taxon>
        <taxon>Sphingomonadaceae</taxon>
        <taxon>Sphingobium</taxon>
    </lineage>
</organism>
<sequence>MKGFLKGLFGGGREVERAAQPGRAVPLEIEPFGHGLVSIPSLDFFGPHAASPNGRFHLIWQDRNPEGTISGHRYEGHGSWSLLSGNGNRLATGRLERPQHGHVADTGTFILSDWMFGDGLSGRLVAFRADGHKLVEREFSANLASSDVSADGRFAICQTANAPGSADSCRYFLFDLDQGCEIANWEQETGWSEDYAFDPANRRVYLIGKEGERFGYDFGGAMIDREGWQRNRIATGDIRIIRSISDAAAGELSQEQRTAIFAGLDVAEASAEVWRQAQALRLRGELHEHAGETEAAIAAYDKALSIDPQVGVSRKLAKLQRTAVPKNSARATVRIGKFEQQVQRFGIEHEVIHLERGAGKEWRLRRDDTMKPVELAALDHYAADGWSGAAAEGGLILTLIKAASFNPLPQRHADTFIEALYAQNVAFPEDRLDNEQLLGTLGNASRRQVESNWAIIAATAGHSPAYYPAVRREHVLGLFDCLGTKRLREIAERFAQAPYDLRAGWPDLTLWREGEIRFVEVKAPGDSMHASQARLISKILVSLGFRTGLAEIRPG</sequence>
<comment type="similarity">
    <text evidence="4">Belongs to the FAN1 family.</text>
</comment>
<comment type="caution">
    <text evidence="13">The sequence shown here is derived from an EMBL/GenBank/DDBJ whole genome shotgun (WGS) entry which is preliminary data.</text>
</comment>
<protein>
    <recommendedName>
        <fullName evidence="5">phosphodiesterase I</fullName>
        <ecNumber evidence="5">3.1.4.1</ecNumber>
    </recommendedName>
</protein>
<dbReference type="PANTHER" id="PTHR15749:SF4">
    <property type="entry name" value="FANCONI-ASSOCIATED NUCLEASE 1"/>
    <property type="match status" value="1"/>
</dbReference>
<evidence type="ECO:0000256" key="2">
    <source>
        <dbReference type="ARBA" id="ARBA00001936"/>
    </source>
</evidence>
<keyword evidence="10" id="KW-0464">Manganese</keyword>
<keyword evidence="7" id="KW-0479">Metal-binding</keyword>
<dbReference type="GO" id="GO:0070336">
    <property type="term" value="F:flap-structured DNA binding"/>
    <property type="evidence" value="ECO:0007669"/>
    <property type="project" value="TreeGrafter"/>
</dbReference>
<evidence type="ECO:0000256" key="3">
    <source>
        <dbReference type="ARBA" id="ARBA00001946"/>
    </source>
</evidence>
<dbReference type="GO" id="GO:0036297">
    <property type="term" value="P:interstrand cross-link repair"/>
    <property type="evidence" value="ECO:0007669"/>
    <property type="project" value="InterPro"/>
</dbReference>
<dbReference type="Proteomes" id="UP000290958">
    <property type="component" value="Unassembled WGS sequence"/>
</dbReference>
<evidence type="ECO:0000256" key="6">
    <source>
        <dbReference type="ARBA" id="ARBA00022722"/>
    </source>
</evidence>
<evidence type="ECO:0000256" key="4">
    <source>
        <dbReference type="ARBA" id="ARBA00005533"/>
    </source>
</evidence>
<proteinExistence type="inferred from homology"/>
<dbReference type="SUPFAM" id="SSF48452">
    <property type="entry name" value="TPR-like"/>
    <property type="match status" value="1"/>
</dbReference>
<feature type="domain" description="VRR-NUC" evidence="12">
    <location>
        <begin position="459"/>
        <end position="554"/>
    </location>
</feature>
<dbReference type="SMART" id="SM00990">
    <property type="entry name" value="VRR_NUC"/>
    <property type="match status" value="1"/>
</dbReference>
<dbReference type="EC" id="3.1.4.1" evidence="5"/>
<dbReference type="GO" id="GO:0008409">
    <property type="term" value="F:5'-3' exonuclease activity"/>
    <property type="evidence" value="ECO:0007669"/>
    <property type="project" value="TreeGrafter"/>
</dbReference>
<evidence type="ECO:0000256" key="9">
    <source>
        <dbReference type="ARBA" id="ARBA00022842"/>
    </source>
</evidence>
<name>A0A4Q1KEC2_9SPHN</name>
<evidence type="ECO:0000256" key="10">
    <source>
        <dbReference type="ARBA" id="ARBA00023211"/>
    </source>
</evidence>
<dbReference type="EMBL" id="SBKP01000020">
    <property type="protein sequence ID" value="RXR25536.1"/>
    <property type="molecule type" value="Genomic_DNA"/>
</dbReference>
<dbReference type="InterPro" id="IPR014883">
    <property type="entry name" value="VRR_NUC"/>
</dbReference>
<keyword evidence="6" id="KW-0540">Nuclease</keyword>
<comment type="cofactor">
    <cofactor evidence="3">
        <name>Mg(2+)</name>
        <dbReference type="ChEBI" id="CHEBI:18420"/>
    </cofactor>
</comment>
<dbReference type="GO" id="GO:0004528">
    <property type="term" value="F:phosphodiesterase I activity"/>
    <property type="evidence" value="ECO:0007669"/>
    <property type="project" value="UniProtKB-EC"/>
</dbReference>
<feature type="repeat" description="TPR" evidence="11">
    <location>
        <begin position="277"/>
        <end position="310"/>
    </location>
</feature>
<comment type="cofactor">
    <cofactor evidence="2">
        <name>Mn(2+)</name>
        <dbReference type="ChEBI" id="CHEBI:29035"/>
    </cofactor>
</comment>
<dbReference type="PANTHER" id="PTHR15749">
    <property type="entry name" value="FANCONI-ASSOCIATED NUCLEASE 1"/>
    <property type="match status" value="1"/>
</dbReference>
<dbReference type="InterPro" id="IPR019734">
    <property type="entry name" value="TPR_rpt"/>
</dbReference>
<keyword evidence="14" id="KW-1185">Reference proteome</keyword>
<evidence type="ECO:0000256" key="7">
    <source>
        <dbReference type="ARBA" id="ARBA00022723"/>
    </source>
</evidence>
<dbReference type="InterPro" id="IPR011990">
    <property type="entry name" value="TPR-like_helical_dom_sf"/>
</dbReference>
<evidence type="ECO:0000313" key="13">
    <source>
        <dbReference type="EMBL" id="RXR25536.1"/>
    </source>
</evidence>
<comment type="catalytic activity">
    <reaction evidence="1">
        <text>Hydrolytically removes 5'-nucleotides successively from the 3'-hydroxy termini of 3'-hydroxy-terminated oligonucleotides.</text>
        <dbReference type="EC" id="3.1.4.1"/>
    </reaction>
</comment>
<keyword evidence="11" id="KW-0802">TPR repeat</keyword>
<keyword evidence="8" id="KW-0378">Hydrolase</keyword>
<gene>
    <name evidence="13" type="ORF">EQG66_13975</name>
</gene>
<dbReference type="Gene3D" id="1.25.40.10">
    <property type="entry name" value="Tetratricopeptide repeat domain"/>
    <property type="match status" value="1"/>
</dbReference>
<accession>A0A4Q1KEC2</accession>
<evidence type="ECO:0000259" key="12">
    <source>
        <dbReference type="SMART" id="SM00990"/>
    </source>
</evidence>
<dbReference type="PROSITE" id="PS50005">
    <property type="entry name" value="TPR"/>
    <property type="match status" value="1"/>
</dbReference>
<dbReference type="InterPro" id="IPR033315">
    <property type="entry name" value="Fan1-like"/>
</dbReference>
<dbReference type="Pfam" id="PF08774">
    <property type="entry name" value="VRR_NUC"/>
    <property type="match status" value="1"/>
</dbReference>
<evidence type="ECO:0000313" key="14">
    <source>
        <dbReference type="Proteomes" id="UP000290958"/>
    </source>
</evidence>
<keyword evidence="9" id="KW-0460">Magnesium</keyword>
<dbReference type="SMART" id="SM00028">
    <property type="entry name" value="TPR"/>
    <property type="match status" value="1"/>
</dbReference>
<evidence type="ECO:0000256" key="1">
    <source>
        <dbReference type="ARBA" id="ARBA00000983"/>
    </source>
</evidence>
<dbReference type="AlphaFoldDB" id="A0A4Q1KEC2"/>
<dbReference type="SUPFAM" id="SSF75011">
    <property type="entry name" value="3-carboxy-cis,cis-mucoante lactonizing enzyme"/>
    <property type="match status" value="1"/>
</dbReference>
<dbReference type="GO" id="GO:0017108">
    <property type="term" value="F:5'-flap endonuclease activity"/>
    <property type="evidence" value="ECO:0007669"/>
    <property type="project" value="TreeGrafter"/>
</dbReference>
<dbReference type="RefSeq" id="WP_129405170.1">
    <property type="nucleotide sequence ID" value="NZ_SBKP01000020.1"/>
</dbReference>
<dbReference type="OrthoDB" id="9134688at2"/>
<evidence type="ECO:0000256" key="11">
    <source>
        <dbReference type="PROSITE-ProRule" id="PRU00339"/>
    </source>
</evidence>
<dbReference type="Gene3D" id="3.40.1350.10">
    <property type="match status" value="1"/>
</dbReference>
<reference evidence="14" key="1">
    <citation type="submission" date="2019-01" db="EMBL/GenBank/DDBJ databases">
        <title>Cytophagaceae bacterium strain CAR-16.</title>
        <authorList>
            <person name="Chen W.-M."/>
        </authorList>
    </citation>
    <scope>NUCLEOTIDE SEQUENCE [LARGE SCALE GENOMIC DNA]</scope>
    <source>
        <strain evidence="14">CHR27</strain>
    </source>
</reference>
<evidence type="ECO:0000256" key="8">
    <source>
        <dbReference type="ARBA" id="ARBA00022801"/>
    </source>
</evidence>
<evidence type="ECO:0000256" key="5">
    <source>
        <dbReference type="ARBA" id="ARBA00012029"/>
    </source>
</evidence>
<dbReference type="InterPro" id="IPR011856">
    <property type="entry name" value="tRNA_endonuc-like_dom_sf"/>
</dbReference>